<feature type="compositionally biased region" description="Basic and acidic residues" evidence="1">
    <location>
        <begin position="27"/>
        <end position="38"/>
    </location>
</feature>
<evidence type="ECO:0000313" key="2">
    <source>
        <dbReference type="EMBL" id="MPC36157.1"/>
    </source>
</evidence>
<accession>A0A5B7ESD2</accession>
<dbReference type="EMBL" id="VSRR010003437">
    <property type="protein sequence ID" value="MPC36157.1"/>
    <property type="molecule type" value="Genomic_DNA"/>
</dbReference>
<reference evidence="2 3" key="1">
    <citation type="submission" date="2019-05" db="EMBL/GenBank/DDBJ databases">
        <title>Another draft genome of Portunus trituberculatus and its Hox gene families provides insights of decapod evolution.</title>
        <authorList>
            <person name="Jeong J.-H."/>
            <person name="Song I."/>
            <person name="Kim S."/>
            <person name="Choi T."/>
            <person name="Kim D."/>
            <person name="Ryu S."/>
            <person name="Kim W."/>
        </authorList>
    </citation>
    <scope>NUCLEOTIDE SEQUENCE [LARGE SCALE GENOMIC DNA]</scope>
    <source>
        <tissue evidence="2">Muscle</tissue>
    </source>
</reference>
<evidence type="ECO:0000256" key="1">
    <source>
        <dbReference type="SAM" id="MobiDB-lite"/>
    </source>
</evidence>
<keyword evidence="3" id="KW-1185">Reference proteome</keyword>
<dbReference type="Proteomes" id="UP000324222">
    <property type="component" value="Unassembled WGS sequence"/>
</dbReference>
<evidence type="ECO:0000313" key="3">
    <source>
        <dbReference type="Proteomes" id="UP000324222"/>
    </source>
</evidence>
<protein>
    <submittedName>
        <fullName evidence="2">Uncharacterized protein</fullName>
    </submittedName>
</protein>
<gene>
    <name evidence="2" type="ORF">E2C01_029605</name>
</gene>
<feature type="region of interest" description="Disordered" evidence="1">
    <location>
        <begin position="1"/>
        <end position="46"/>
    </location>
</feature>
<proteinExistence type="predicted"/>
<organism evidence="2 3">
    <name type="scientific">Portunus trituberculatus</name>
    <name type="common">Swimming crab</name>
    <name type="synonym">Neptunus trituberculatus</name>
    <dbReference type="NCBI Taxonomy" id="210409"/>
    <lineage>
        <taxon>Eukaryota</taxon>
        <taxon>Metazoa</taxon>
        <taxon>Ecdysozoa</taxon>
        <taxon>Arthropoda</taxon>
        <taxon>Crustacea</taxon>
        <taxon>Multicrustacea</taxon>
        <taxon>Malacostraca</taxon>
        <taxon>Eumalacostraca</taxon>
        <taxon>Eucarida</taxon>
        <taxon>Decapoda</taxon>
        <taxon>Pleocyemata</taxon>
        <taxon>Brachyura</taxon>
        <taxon>Eubrachyura</taxon>
        <taxon>Portunoidea</taxon>
        <taxon>Portunidae</taxon>
        <taxon>Portuninae</taxon>
        <taxon>Portunus</taxon>
    </lineage>
</organism>
<name>A0A5B7ESD2_PORTR</name>
<comment type="caution">
    <text evidence="2">The sequence shown here is derived from an EMBL/GenBank/DDBJ whole genome shotgun (WGS) entry which is preliminary data.</text>
</comment>
<sequence>MSADGALAGVEASRERMEDGCGTGRGRVKDELGRDPGRLRMNMGLGQSEAGDARRLLHRRMPCLIAQR</sequence>
<dbReference type="AlphaFoldDB" id="A0A5B7ESD2"/>